<evidence type="ECO:0000256" key="1">
    <source>
        <dbReference type="ARBA" id="ARBA00003548"/>
    </source>
</evidence>
<dbReference type="PANTHER" id="PTHR13475:SF3">
    <property type="entry name" value="NEUGRIN"/>
    <property type="match status" value="1"/>
</dbReference>
<evidence type="ECO:0000256" key="3">
    <source>
        <dbReference type="ARBA" id="ARBA00010895"/>
    </source>
</evidence>
<keyword evidence="7" id="KW-1185">Reference proteome</keyword>
<comment type="function">
    <text evidence="1">Required for respiratory activity and maintenance and expression of the mitochondrial genome.</text>
</comment>
<evidence type="ECO:0000256" key="5">
    <source>
        <dbReference type="ARBA" id="ARBA00022946"/>
    </source>
</evidence>
<feature type="non-terminal residue" evidence="6">
    <location>
        <position position="1"/>
    </location>
</feature>
<accession>A0ABQ8GNA2</accession>
<protein>
    <recommendedName>
        <fullName evidence="4">Required for respiratory growth protein 9, mitochondrial</fullName>
    </recommendedName>
</protein>
<keyword evidence="5" id="KW-0809">Transit peptide</keyword>
<evidence type="ECO:0000256" key="2">
    <source>
        <dbReference type="ARBA" id="ARBA00004173"/>
    </source>
</evidence>
<gene>
    <name evidence="6" type="ORF">B0J12DRAFT_553139</name>
</gene>
<organism evidence="6 7">
    <name type="scientific">Macrophomina phaseolina</name>
    <dbReference type="NCBI Taxonomy" id="35725"/>
    <lineage>
        <taxon>Eukaryota</taxon>
        <taxon>Fungi</taxon>
        <taxon>Dikarya</taxon>
        <taxon>Ascomycota</taxon>
        <taxon>Pezizomycotina</taxon>
        <taxon>Dothideomycetes</taxon>
        <taxon>Dothideomycetes incertae sedis</taxon>
        <taxon>Botryosphaeriales</taxon>
        <taxon>Botryosphaeriaceae</taxon>
        <taxon>Macrophomina</taxon>
    </lineage>
</organism>
<reference evidence="6 7" key="1">
    <citation type="journal article" date="2021" name="Nat. Commun.">
        <title>Genetic determinants of endophytism in the Arabidopsis root mycobiome.</title>
        <authorList>
            <person name="Mesny F."/>
            <person name="Miyauchi S."/>
            <person name="Thiergart T."/>
            <person name="Pickel B."/>
            <person name="Atanasova L."/>
            <person name="Karlsson M."/>
            <person name="Huettel B."/>
            <person name="Barry K.W."/>
            <person name="Haridas S."/>
            <person name="Chen C."/>
            <person name="Bauer D."/>
            <person name="Andreopoulos W."/>
            <person name="Pangilinan J."/>
            <person name="LaButti K."/>
            <person name="Riley R."/>
            <person name="Lipzen A."/>
            <person name="Clum A."/>
            <person name="Drula E."/>
            <person name="Henrissat B."/>
            <person name="Kohler A."/>
            <person name="Grigoriev I.V."/>
            <person name="Martin F.M."/>
            <person name="Hacquard S."/>
        </authorList>
    </citation>
    <scope>NUCLEOTIDE SEQUENCE [LARGE SCALE GENOMIC DNA]</scope>
    <source>
        <strain evidence="6 7">MPI-SDFR-AT-0080</strain>
    </source>
</reference>
<dbReference type="Pfam" id="PF06413">
    <property type="entry name" value="Neugrin"/>
    <property type="match status" value="1"/>
</dbReference>
<feature type="non-terminal residue" evidence="6">
    <location>
        <position position="72"/>
    </location>
</feature>
<evidence type="ECO:0000313" key="7">
    <source>
        <dbReference type="Proteomes" id="UP000774617"/>
    </source>
</evidence>
<comment type="subcellular location">
    <subcellularLocation>
        <location evidence="2">Mitochondrion</location>
    </subcellularLocation>
</comment>
<sequence>WMVQKEALKEKFGKEGWQPRKKLSPDAMDGIRQLHASDPDTYTTPVLANEFKVSPEAIRRILKSKWRPKEEE</sequence>
<dbReference type="Proteomes" id="UP000774617">
    <property type="component" value="Unassembled WGS sequence"/>
</dbReference>
<dbReference type="PANTHER" id="PTHR13475">
    <property type="entry name" value="NEUGRIN"/>
    <property type="match status" value="1"/>
</dbReference>
<comment type="caution">
    <text evidence="6">The sequence shown here is derived from an EMBL/GenBank/DDBJ whole genome shotgun (WGS) entry which is preliminary data.</text>
</comment>
<dbReference type="InterPro" id="IPR010487">
    <property type="entry name" value="NGRN/Rrg9"/>
</dbReference>
<proteinExistence type="inferred from homology"/>
<comment type="similarity">
    <text evidence="3">Belongs to the RRG9 family.</text>
</comment>
<name>A0ABQ8GNA2_9PEZI</name>
<evidence type="ECO:0000256" key="4">
    <source>
        <dbReference type="ARBA" id="ARBA00013566"/>
    </source>
</evidence>
<evidence type="ECO:0000313" key="6">
    <source>
        <dbReference type="EMBL" id="KAH7061211.1"/>
    </source>
</evidence>
<dbReference type="EMBL" id="JAGTJR010000004">
    <property type="protein sequence ID" value="KAH7061211.1"/>
    <property type="molecule type" value="Genomic_DNA"/>
</dbReference>